<dbReference type="SUPFAM" id="SSF51658">
    <property type="entry name" value="Xylose isomerase-like"/>
    <property type="match status" value="1"/>
</dbReference>
<feature type="binding site" evidence="2">
    <location>
        <position position="239"/>
    </location>
    <ligand>
        <name>a divalent metal cation</name>
        <dbReference type="ChEBI" id="CHEBI:60240"/>
        <note>catalytic</note>
    </ligand>
</feature>
<dbReference type="RefSeq" id="WP_183799038.1">
    <property type="nucleotide sequence ID" value="NZ_JACIEE010000001.1"/>
</dbReference>
<feature type="binding site" evidence="2">
    <location>
        <position position="595"/>
    </location>
    <ligand>
        <name>Mg(2+)</name>
        <dbReference type="ChEBI" id="CHEBI:18420"/>
    </ligand>
</feature>
<dbReference type="AlphaFoldDB" id="A0A7W6D960"/>
<evidence type="ECO:0000313" key="4">
    <source>
        <dbReference type="EMBL" id="MBB3975508.1"/>
    </source>
</evidence>
<dbReference type="UniPathway" id="UPA00088"/>
<feature type="domain" description="VOC" evidence="3">
    <location>
        <begin position="290"/>
        <end position="409"/>
    </location>
</feature>
<feature type="binding site" evidence="2">
    <location>
        <position position="134"/>
    </location>
    <ligand>
        <name>a divalent metal cation</name>
        <dbReference type="ChEBI" id="CHEBI:60240"/>
        <note>catalytic</note>
    </ligand>
</feature>
<dbReference type="CDD" id="cd08342">
    <property type="entry name" value="HPPD_N_like"/>
    <property type="match status" value="1"/>
</dbReference>
<dbReference type="InterPro" id="IPR004360">
    <property type="entry name" value="Glyas_Fos-R_dOase_dom"/>
</dbReference>
<keyword evidence="2" id="KW-0456">Lyase</keyword>
<evidence type="ECO:0000313" key="5">
    <source>
        <dbReference type="Proteomes" id="UP000574761"/>
    </source>
</evidence>
<accession>A0A7W6D960</accession>
<dbReference type="GO" id="GO:0046279">
    <property type="term" value="P:3,4-dihydroxybenzoate biosynthetic process"/>
    <property type="evidence" value="ECO:0007669"/>
    <property type="project" value="UniProtKB-UniRule"/>
</dbReference>
<dbReference type="InterPro" id="IPR043700">
    <property type="entry name" value="DSD"/>
</dbReference>
<dbReference type="GO" id="GO:0046565">
    <property type="term" value="F:3-dehydroshikimate dehydratase activity"/>
    <property type="evidence" value="ECO:0007669"/>
    <property type="project" value="UniProtKB-UniRule"/>
</dbReference>
<dbReference type="PANTHER" id="PTHR12110:SF21">
    <property type="entry name" value="XYLOSE ISOMERASE-LIKE TIM BARREL DOMAIN-CONTAINING PROTEIN"/>
    <property type="match status" value="1"/>
</dbReference>
<dbReference type="InterPro" id="IPR013022">
    <property type="entry name" value="Xyl_isomerase-like_TIM-brl"/>
</dbReference>
<dbReference type="HAMAP" id="MF_02238">
    <property type="entry name" value="DSD"/>
    <property type="match status" value="1"/>
</dbReference>
<sequence length="629" mass="69811">MKTSIATVSISGELPDKLAAIAAAGFDGVEIFENDFLAFDGSPADVGRMVRDHGLEITLFQPFRDFEGMPEPHRGRTFDRAERKFDVMQQLGTDLVLVCSNVSPISLGGIDRAAADFYELGERAAKRGLRVGYEALAWGRHIWDHRDAWEIVRRAGHDNIGLILDSFHTLSRKIDINSIRSIPKEKIFIVQLADAPLIDMDLLYWSRHFRNMPGEGDLPVTEFTRAIAETGYDGYFSLEIFNDQFRGGAAKPIAADGHRSLIYLGDQVRRHPDARSLTVTPMPERAVVKGISFVEFTVAEDEAAELVTILRTLGFRKTDTHRSKKVDVYRQGDIRILVNMEEGGFAGASYAVHGSSAYAIGLVVDDATRAVERALALNAEPFSQPVAAGEVEVPAIRGVGGGLVYLLDEESDLGRIWDIDFEPCGEEGETAPAGLRFVDHIAQTVGYEEMLTWVLFYTSIFEAAKTPVVDIIDPAGVVRSQVVQNASGSLRITLNGAENRRTLAGHFIAETFGSGVQHLAFHTDDIFATATALRKNGFRPLSISPNYYDDVEARFGLEPELTEKLRAENILYDRDERGEYFQLYSPTYGEGFFFEIVERRDYAGYGAVNAIFRIAALKRQLRPEGLPKL</sequence>
<dbReference type="Proteomes" id="UP000574761">
    <property type="component" value="Unassembled WGS sequence"/>
</dbReference>
<keyword evidence="4" id="KW-0670">Pyruvate</keyword>
<dbReference type="InterPro" id="IPR041736">
    <property type="entry name" value="4OHPhenylPyrv_dOase_N"/>
</dbReference>
<comment type="caution">
    <text evidence="4">The sequence shown here is derived from an EMBL/GenBank/DDBJ whole genome shotgun (WGS) entry which is preliminary data.</text>
</comment>
<evidence type="ECO:0000256" key="2">
    <source>
        <dbReference type="HAMAP-Rule" id="MF_02238"/>
    </source>
</evidence>
<dbReference type="EMBL" id="JACIEE010000001">
    <property type="protein sequence ID" value="MBB3975508.1"/>
    <property type="molecule type" value="Genomic_DNA"/>
</dbReference>
<dbReference type="GO" id="GO:0051213">
    <property type="term" value="F:dioxygenase activity"/>
    <property type="evidence" value="ECO:0007669"/>
    <property type="project" value="UniProtKB-KW"/>
</dbReference>
<dbReference type="InterPro" id="IPR050312">
    <property type="entry name" value="IolE/XylAMocC-like"/>
</dbReference>
<feature type="domain" description="VOC" evidence="3">
    <location>
        <begin position="437"/>
        <end position="586"/>
    </location>
</feature>
<gene>
    <name evidence="4" type="ORF">GGQ64_000684</name>
</gene>
<dbReference type="Gene3D" id="3.10.180.10">
    <property type="entry name" value="2,3-Dihydroxybiphenyl 1,2-Dioxygenase, domain 1"/>
    <property type="match status" value="2"/>
</dbReference>
<dbReference type="PANTHER" id="PTHR12110">
    <property type="entry name" value="HYDROXYPYRUVATE ISOMERASE"/>
    <property type="match status" value="1"/>
</dbReference>
<keyword evidence="1 2" id="KW-0479">Metal-binding</keyword>
<evidence type="ECO:0000259" key="3">
    <source>
        <dbReference type="PROSITE" id="PS51819"/>
    </source>
</evidence>
<dbReference type="PROSITE" id="PS51819">
    <property type="entry name" value="VOC"/>
    <property type="match status" value="2"/>
</dbReference>
<dbReference type="SUPFAM" id="SSF54593">
    <property type="entry name" value="Glyoxalase/Bleomycin resistance protein/Dihydroxybiphenyl dioxygenase"/>
    <property type="match status" value="1"/>
</dbReference>
<dbReference type="InterPro" id="IPR029068">
    <property type="entry name" value="Glyas_Bleomycin-R_OHBP_Dase"/>
</dbReference>
<comment type="function">
    <text evidence="2">Catalyzes the conversion of 3-dehydroshikimate to protocatechuate (3,4-dihydroxybenzoate), a common intermediate of quinate and shikimate degradation pathways.</text>
</comment>
<comment type="cofactor">
    <cofactor evidence="2">
        <name>a divalent metal cation</name>
        <dbReference type="ChEBI" id="CHEBI:60240"/>
    </cofactor>
</comment>
<feature type="binding site" evidence="2">
    <location>
        <position position="518"/>
    </location>
    <ligand>
        <name>Mg(2+)</name>
        <dbReference type="ChEBI" id="CHEBI:18420"/>
    </ligand>
</feature>
<dbReference type="Pfam" id="PF14696">
    <property type="entry name" value="Glyoxalase_5"/>
    <property type="match status" value="1"/>
</dbReference>
<keyword evidence="5" id="KW-1185">Reference proteome</keyword>
<comment type="catalytic activity">
    <reaction evidence="2">
        <text>3-dehydroshikimate = 3,4-dihydroxybenzoate + H2O</text>
        <dbReference type="Rhea" id="RHEA:24848"/>
        <dbReference type="ChEBI" id="CHEBI:15377"/>
        <dbReference type="ChEBI" id="CHEBI:16630"/>
        <dbReference type="ChEBI" id="CHEBI:36241"/>
        <dbReference type="EC" id="4.2.1.118"/>
    </reaction>
</comment>
<reference evidence="4 5" key="1">
    <citation type="submission" date="2020-08" db="EMBL/GenBank/DDBJ databases">
        <title>Genomic Encyclopedia of Type Strains, Phase IV (KMG-IV): sequencing the most valuable type-strain genomes for metagenomic binning, comparative biology and taxonomic classification.</title>
        <authorList>
            <person name="Goeker M."/>
        </authorList>
    </citation>
    <scope>NUCLEOTIDE SEQUENCE [LARGE SCALE GENOMIC DNA]</scope>
    <source>
        <strain evidence="4 5">DSM 100211</strain>
    </source>
</reference>
<dbReference type="InterPro" id="IPR037523">
    <property type="entry name" value="VOC_core"/>
</dbReference>
<dbReference type="GO" id="GO:0046872">
    <property type="term" value="F:metal ion binding"/>
    <property type="evidence" value="ECO:0007669"/>
    <property type="project" value="UniProtKB-UniRule"/>
</dbReference>
<dbReference type="Gene3D" id="3.20.20.150">
    <property type="entry name" value="Divalent-metal-dependent TIM barrel enzymes"/>
    <property type="match status" value="1"/>
</dbReference>
<feature type="binding site" evidence="2">
    <location>
        <position position="440"/>
    </location>
    <ligand>
        <name>Mg(2+)</name>
        <dbReference type="ChEBI" id="CHEBI:18420"/>
    </ligand>
</feature>
<keyword evidence="4" id="KW-0560">Oxidoreductase</keyword>
<comment type="similarity">
    <text evidence="2">Belongs to the bacterial two-domain DSD family.</text>
</comment>
<evidence type="ECO:0000256" key="1">
    <source>
        <dbReference type="ARBA" id="ARBA00022723"/>
    </source>
</evidence>
<keyword evidence="4" id="KW-0223">Dioxygenase</keyword>
<feature type="binding site" evidence="2">
    <location>
        <position position="165"/>
    </location>
    <ligand>
        <name>a divalent metal cation</name>
        <dbReference type="ChEBI" id="CHEBI:60240"/>
        <note>catalytic</note>
    </ligand>
</feature>
<dbReference type="Pfam" id="PF01261">
    <property type="entry name" value="AP_endonuc_2"/>
    <property type="match status" value="1"/>
</dbReference>
<dbReference type="EC" id="4.2.1.118" evidence="2"/>
<dbReference type="Pfam" id="PF00903">
    <property type="entry name" value="Glyoxalase"/>
    <property type="match status" value="1"/>
</dbReference>
<organism evidence="4 5">
    <name type="scientific">Mycoplana azooxidifex</name>
    <dbReference type="NCBI Taxonomy" id="1636188"/>
    <lineage>
        <taxon>Bacteria</taxon>
        <taxon>Pseudomonadati</taxon>
        <taxon>Pseudomonadota</taxon>
        <taxon>Alphaproteobacteria</taxon>
        <taxon>Hyphomicrobiales</taxon>
        <taxon>Rhizobiaceae</taxon>
        <taxon>Mycoplana</taxon>
    </lineage>
</organism>
<comment type="pathway">
    <text evidence="2">Aromatic compound metabolism; 3,4-dihydroxybenzoate biosynthesis.</text>
</comment>
<proteinExistence type="inferred from homology"/>
<name>A0A7W6D960_9HYPH</name>
<feature type="binding site" evidence="2">
    <location>
        <position position="191"/>
    </location>
    <ligand>
        <name>a divalent metal cation</name>
        <dbReference type="ChEBI" id="CHEBI:60240"/>
        <note>catalytic</note>
    </ligand>
</feature>
<dbReference type="InterPro" id="IPR036237">
    <property type="entry name" value="Xyl_isomerase-like_sf"/>
</dbReference>
<protein>
    <recommendedName>
        <fullName evidence="2">3-dehydroshikimate dehydratase</fullName>
        <shortName evidence="2">DSD</shortName>
        <ecNumber evidence="2">4.2.1.118</ecNumber>
    </recommendedName>
</protein>